<evidence type="ECO:0008006" key="4">
    <source>
        <dbReference type="Google" id="ProtNLM"/>
    </source>
</evidence>
<keyword evidence="3" id="KW-1185">Reference proteome</keyword>
<protein>
    <recommendedName>
        <fullName evidence="4">GlsB/YeaQ/YmgE family stress response membrane protein</fullName>
    </recommendedName>
</protein>
<dbReference type="AlphaFoldDB" id="A0A402BA40"/>
<dbReference type="Proteomes" id="UP000287171">
    <property type="component" value="Unassembled WGS sequence"/>
</dbReference>
<organism evidence="2 3">
    <name type="scientific">Dictyobacter alpinus</name>
    <dbReference type="NCBI Taxonomy" id="2014873"/>
    <lineage>
        <taxon>Bacteria</taxon>
        <taxon>Bacillati</taxon>
        <taxon>Chloroflexota</taxon>
        <taxon>Ktedonobacteria</taxon>
        <taxon>Ktedonobacterales</taxon>
        <taxon>Dictyobacteraceae</taxon>
        <taxon>Dictyobacter</taxon>
    </lineage>
</organism>
<keyword evidence="1" id="KW-1133">Transmembrane helix</keyword>
<gene>
    <name evidence="2" type="ORF">KDA_36990</name>
</gene>
<keyword evidence="1" id="KW-0812">Transmembrane</keyword>
<sequence length="113" mass="12278">MLVLADAVKIQIGSNVWTIGLDLIMYIVIAAVVGVIAEFIVGWRVPLGIIGAIIAGVIGVWLMTRVINITGIGDIYWFGVPLLRGLIGAIIMIGIWHLLTRGLGSRRRRYRAG</sequence>
<dbReference type="RefSeq" id="WP_126628459.1">
    <property type="nucleotide sequence ID" value="NZ_BIFT01000001.1"/>
</dbReference>
<dbReference type="EMBL" id="BIFT01000001">
    <property type="protein sequence ID" value="GCE28215.1"/>
    <property type="molecule type" value="Genomic_DNA"/>
</dbReference>
<evidence type="ECO:0000313" key="3">
    <source>
        <dbReference type="Proteomes" id="UP000287171"/>
    </source>
</evidence>
<feature type="transmembrane region" description="Helical" evidence="1">
    <location>
        <begin position="23"/>
        <end position="41"/>
    </location>
</feature>
<name>A0A402BA40_9CHLR</name>
<evidence type="ECO:0000256" key="1">
    <source>
        <dbReference type="SAM" id="Phobius"/>
    </source>
</evidence>
<comment type="caution">
    <text evidence="2">The sequence shown here is derived from an EMBL/GenBank/DDBJ whole genome shotgun (WGS) entry which is preliminary data.</text>
</comment>
<reference evidence="3" key="1">
    <citation type="submission" date="2018-12" db="EMBL/GenBank/DDBJ databases">
        <title>Tengunoibacter tsumagoiensis gen. nov., sp. nov., Dictyobacter kobayashii sp. nov., D. alpinus sp. nov., and D. joshuensis sp. nov. and description of Dictyobacteraceae fam. nov. within the order Ktedonobacterales isolated from Tengu-no-mugimeshi.</title>
        <authorList>
            <person name="Wang C.M."/>
            <person name="Zheng Y."/>
            <person name="Sakai Y."/>
            <person name="Toyoda A."/>
            <person name="Minakuchi Y."/>
            <person name="Abe K."/>
            <person name="Yokota A."/>
            <person name="Yabe S."/>
        </authorList>
    </citation>
    <scope>NUCLEOTIDE SEQUENCE [LARGE SCALE GENOMIC DNA]</scope>
    <source>
        <strain evidence="3">Uno16</strain>
    </source>
</reference>
<feature type="transmembrane region" description="Helical" evidence="1">
    <location>
        <begin position="48"/>
        <end position="69"/>
    </location>
</feature>
<evidence type="ECO:0000313" key="2">
    <source>
        <dbReference type="EMBL" id="GCE28215.1"/>
    </source>
</evidence>
<keyword evidence="1" id="KW-0472">Membrane</keyword>
<dbReference type="OrthoDB" id="163369at2"/>
<accession>A0A402BA40</accession>
<proteinExistence type="predicted"/>
<feature type="transmembrane region" description="Helical" evidence="1">
    <location>
        <begin position="75"/>
        <end position="99"/>
    </location>
</feature>